<sequence length="354" mass="38173">MALICLTSGCAVLEDHIAFSNDAPVGAVQEIFVSTGRLPSATDVDIKQDRSAAVKFAKYEVSIPPTHVLGQIEWPKGVVDPRSDFAVTGVEDLRSSARMIAAIEAQKGDEVVVFLHGYNNTPSEALYRFAQIGHDFRIEEPRVLFAWPSAGTATGYVYDRDSVLFSRDPLAQLLTAISQHTDKKITLIAHSMGGHLAMEVMRQLSLTGQRSVLRDIGTVVLLAPDIDPDIFRAQAHAIGRLPDPFIIMSSKEDRALNFSAILNIGRHKVGDLSQAEDVAGLNVTLFDFTALSDGSNLDHLVPMTSPAAIMVLRDLISFGQLAEPDLSAFDIGDDGVISAKPPVIPANAYSSLSP</sequence>
<dbReference type="AlphaFoldDB" id="A0AAE2VXB0"/>
<reference evidence="1 2" key="1">
    <citation type="submission" date="2021-01" db="EMBL/GenBank/DDBJ databases">
        <title>Diatom-associated Roseobacters Show Island Model of Population Structure.</title>
        <authorList>
            <person name="Qu L."/>
            <person name="Feng X."/>
            <person name="Chen Y."/>
            <person name="Li L."/>
            <person name="Wang X."/>
            <person name="Hu Z."/>
            <person name="Wang H."/>
            <person name="Luo H."/>
        </authorList>
    </citation>
    <scope>NUCLEOTIDE SEQUENCE [LARGE SCALE GENOMIC DNA]</scope>
    <source>
        <strain evidence="1 2">TR60-84</strain>
    </source>
</reference>
<organism evidence="1 2">
    <name type="scientific">Sulfitobacter geojensis</name>
    <dbReference type="NCBI Taxonomy" id="1342299"/>
    <lineage>
        <taxon>Bacteria</taxon>
        <taxon>Pseudomonadati</taxon>
        <taxon>Pseudomonadota</taxon>
        <taxon>Alphaproteobacteria</taxon>
        <taxon>Rhodobacterales</taxon>
        <taxon>Roseobacteraceae</taxon>
        <taxon>Sulfitobacter</taxon>
    </lineage>
</organism>
<dbReference type="Gene3D" id="3.40.50.1820">
    <property type="entry name" value="alpha/beta hydrolase"/>
    <property type="match status" value="1"/>
</dbReference>
<dbReference type="PANTHER" id="PTHR36513:SF1">
    <property type="entry name" value="TRANSMEMBRANE PROTEIN"/>
    <property type="match status" value="1"/>
</dbReference>
<accession>A0AAE2VXB0</accession>
<keyword evidence="2" id="KW-1185">Reference proteome</keyword>
<dbReference type="InterPro" id="IPR029058">
    <property type="entry name" value="AB_hydrolase_fold"/>
</dbReference>
<protein>
    <submittedName>
        <fullName evidence="1">Alpha/beta fold hydrolase</fullName>
    </submittedName>
</protein>
<dbReference type="RefSeq" id="WP_203241812.1">
    <property type="nucleotide sequence ID" value="NZ_JAFBRH010000001.1"/>
</dbReference>
<dbReference type="GO" id="GO:0016787">
    <property type="term" value="F:hydrolase activity"/>
    <property type="evidence" value="ECO:0007669"/>
    <property type="project" value="UniProtKB-KW"/>
</dbReference>
<keyword evidence="1" id="KW-0378">Hydrolase</keyword>
<proteinExistence type="predicted"/>
<dbReference type="PIRSF" id="PIRSF033909">
    <property type="entry name" value="UCP033909"/>
    <property type="match status" value="1"/>
</dbReference>
<dbReference type="PANTHER" id="PTHR36513">
    <property type="entry name" value="ABC TRANSMEMBRANE TYPE-1 DOMAIN-CONTAINING PROTEIN"/>
    <property type="match status" value="1"/>
</dbReference>
<dbReference type="InterPro" id="IPR010297">
    <property type="entry name" value="DUF900_hydrolase"/>
</dbReference>
<dbReference type="SUPFAM" id="SSF53474">
    <property type="entry name" value="alpha/beta-Hydrolases"/>
    <property type="match status" value="1"/>
</dbReference>
<dbReference type="EMBL" id="JAFBRM010000001">
    <property type="protein sequence ID" value="MBM1713507.1"/>
    <property type="molecule type" value="Genomic_DNA"/>
</dbReference>
<dbReference type="InterPro" id="IPR014586">
    <property type="entry name" value="UCP033909"/>
</dbReference>
<comment type="caution">
    <text evidence="1">The sequence shown here is derived from an EMBL/GenBank/DDBJ whole genome shotgun (WGS) entry which is preliminary data.</text>
</comment>
<gene>
    <name evidence="1" type="ORF">JQV55_08040</name>
</gene>
<evidence type="ECO:0000313" key="2">
    <source>
        <dbReference type="Proteomes" id="UP000732193"/>
    </source>
</evidence>
<dbReference type="Proteomes" id="UP000732193">
    <property type="component" value="Unassembled WGS sequence"/>
</dbReference>
<name>A0AAE2VXB0_9RHOB</name>
<dbReference type="Pfam" id="PF05990">
    <property type="entry name" value="DUF900"/>
    <property type="match status" value="1"/>
</dbReference>
<evidence type="ECO:0000313" key="1">
    <source>
        <dbReference type="EMBL" id="MBM1713507.1"/>
    </source>
</evidence>